<dbReference type="AlphaFoldDB" id="A0A7S0DQB2"/>
<dbReference type="InterPro" id="IPR036181">
    <property type="entry name" value="MIT_dom_sf"/>
</dbReference>
<organism evidence="2">
    <name type="scientific">Amorphochlora amoebiformis</name>
    <dbReference type="NCBI Taxonomy" id="1561963"/>
    <lineage>
        <taxon>Eukaryota</taxon>
        <taxon>Sar</taxon>
        <taxon>Rhizaria</taxon>
        <taxon>Cercozoa</taxon>
        <taxon>Chlorarachniophyceae</taxon>
        <taxon>Amorphochlora</taxon>
    </lineage>
</organism>
<feature type="compositionally biased region" description="Basic and acidic residues" evidence="1">
    <location>
        <begin position="45"/>
        <end position="54"/>
    </location>
</feature>
<protein>
    <submittedName>
        <fullName evidence="2">Uncharacterized protein</fullName>
    </submittedName>
</protein>
<dbReference type="EMBL" id="HBEM01031019">
    <property type="protein sequence ID" value="CAD8462164.1"/>
    <property type="molecule type" value="Transcribed_RNA"/>
</dbReference>
<evidence type="ECO:0000313" key="2">
    <source>
        <dbReference type="EMBL" id="CAD8462164.1"/>
    </source>
</evidence>
<reference evidence="2" key="1">
    <citation type="submission" date="2021-01" db="EMBL/GenBank/DDBJ databases">
        <authorList>
            <person name="Corre E."/>
            <person name="Pelletier E."/>
            <person name="Niang G."/>
            <person name="Scheremetjew M."/>
            <person name="Finn R."/>
            <person name="Kale V."/>
            <person name="Holt S."/>
            <person name="Cochrane G."/>
            <person name="Meng A."/>
            <person name="Brown T."/>
            <person name="Cohen L."/>
        </authorList>
    </citation>
    <scope>NUCLEOTIDE SEQUENCE</scope>
    <source>
        <strain evidence="2">CCMP2058</strain>
    </source>
</reference>
<dbReference type="SUPFAM" id="SSF116846">
    <property type="entry name" value="MIT domain"/>
    <property type="match status" value="1"/>
</dbReference>
<accession>A0A7S0DQB2</accession>
<proteinExistence type="predicted"/>
<feature type="region of interest" description="Disordered" evidence="1">
    <location>
        <begin position="45"/>
        <end position="86"/>
    </location>
</feature>
<evidence type="ECO:0000256" key="1">
    <source>
        <dbReference type="SAM" id="MobiDB-lite"/>
    </source>
</evidence>
<name>A0A7S0DQB2_9EUKA</name>
<dbReference type="Gene3D" id="1.20.58.80">
    <property type="entry name" value="Phosphotransferase system, lactose/cellobiose-type IIA subunit"/>
    <property type="match status" value="1"/>
</dbReference>
<sequence length="264" mass="29754">MTALAHEGGEAYWKKRALMAESELKSVRAEIQSLKLEVEFLKAKASDNQTKRESVSSQDIVDSMKDSTPKPLPRLPSGRNITSTPKNSKSFLATEQVLVGLKDNLISIGKSDADMHVRFYQKGSTNLIAAIKLDSEMKEDDFEKAEKSIVQYRLGISDLVKGTKYDKKTSRRNLVLNKIHQALGRAEVIKEHLDCGLYKRELTEAEQLWKEAELTSDNADALKKAKSVLKILKGINLERLSKARRRNIEMIILASEDKVEELLL</sequence>
<gene>
    <name evidence="2" type="ORF">LAMO00422_LOCUS21124</name>
</gene>